<protein>
    <submittedName>
        <fullName evidence="1">Uncharacterized protein</fullName>
    </submittedName>
</protein>
<organism evidence="1 2">
    <name type="scientific">Chiloscyllium punctatum</name>
    <name type="common">Brownbanded bambooshark</name>
    <name type="synonym">Hemiscyllium punctatum</name>
    <dbReference type="NCBI Taxonomy" id="137246"/>
    <lineage>
        <taxon>Eukaryota</taxon>
        <taxon>Metazoa</taxon>
        <taxon>Chordata</taxon>
        <taxon>Craniata</taxon>
        <taxon>Vertebrata</taxon>
        <taxon>Chondrichthyes</taxon>
        <taxon>Elasmobranchii</taxon>
        <taxon>Galeomorphii</taxon>
        <taxon>Galeoidea</taxon>
        <taxon>Orectolobiformes</taxon>
        <taxon>Hemiscylliidae</taxon>
        <taxon>Chiloscyllium</taxon>
    </lineage>
</organism>
<sequence>MKLLIWRNRFWSSVANAHVCTGSPETDGIKWLGTHKRKVHLAVCLFRIDLVVSGPTPSSTMVPTLHCYDLVSLKHCLDAERLCVLSIS</sequence>
<evidence type="ECO:0000313" key="1">
    <source>
        <dbReference type="EMBL" id="GCC36848.1"/>
    </source>
</evidence>
<evidence type="ECO:0000313" key="2">
    <source>
        <dbReference type="Proteomes" id="UP000287033"/>
    </source>
</evidence>
<dbReference type="EMBL" id="BEZZ01000896">
    <property type="protein sequence ID" value="GCC36848.1"/>
    <property type="molecule type" value="Genomic_DNA"/>
</dbReference>
<dbReference type="Proteomes" id="UP000287033">
    <property type="component" value="Unassembled WGS sequence"/>
</dbReference>
<proteinExistence type="predicted"/>
<gene>
    <name evidence="1" type="ORF">chiPu_0015348</name>
</gene>
<name>A0A401T2J5_CHIPU</name>
<dbReference type="AlphaFoldDB" id="A0A401T2J5"/>
<keyword evidence="2" id="KW-1185">Reference proteome</keyword>
<accession>A0A401T2J5</accession>
<reference evidence="1 2" key="1">
    <citation type="journal article" date="2018" name="Nat. Ecol. Evol.">
        <title>Shark genomes provide insights into elasmobranch evolution and the origin of vertebrates.</title>
        <authorList>
            <person name="Hara Y"/>
            <person name="Yamaguchi K"/>
            <person name="Onimaru K"/>
            <person name="Kadota M"/>
            <person name="Koyanagi M"/>
            <person name="Keeley SD"/>
            <person name="Tatsumi K"/>
            <person name="Tanaka K"/>
            <person name="Motone F"/>
            <person name="Kageyama Y"/>
            <person name="Nozu R"/>
            <person name="Adachi N"/>
            <person name="Nishimura O"/>
            <person name="Nakagawa R"/>
            <person name="Tanegashima C"/>
            <person name="Kiyatake I"/>
            <person name="Matsumoto R"/>
            <person name="Murakumo K"/>
            <person name="Nishida K"/>
            <person name="Terakita A"/>
            <person name="Kuratani S"/>
            <person name="Sato K"/>
            <person name="Hyodo S Kuraku.S."/>
        </authorList>
    </citation>
    <scope>NUCLEOTIDE SEQUENCE [LARGE SCALE GENOMIC DNA]</scope>
</reference>
<comment type="caution">
    <text evidence="1">The sequence shown here is derived from an EMBL/GenBank/DDBJ whole genome shotgun (WGS) entry which is preliminary data.</text>
</comment>